<reference evidence="11 12" key="1">
    <citation type="journal article" date="2012" name="Mol. Biol. Evol.">
        <title>Genome reduction and co-evolution between the primary and secondary bacterial symbionts of psyllids.</title>
        <authorList>
            <person name="Sloan D.B."/>
            <person name="Moran N.A."/>
        </authorList>
    </citation>
    <scope>NUCLEOTIDE SEQUENCE [LARGE SCALE GENOMIC DNA]</scope>
    <source>
        <strain evidence="11">Hcub_S</strain>
    </source>
</reference>
<evidence type="ECO:0000256" key="4">
    <source>
        <dbReference type="ARBA" id="ARBA00022842"/>
    </source>
</evidence>
<evidence type="ECO:0000256" key="3">
    <source>
        <dbReference type="ARBA" id="ARBA00022833"/>
    </source>
</evidence>
<sequence>MINYHRIVITPGEPAGIGPDIVSVLAQETWPVELVICADPFMLEARARQLYLPLRLRPYCSTQAPTLRPSGELSILPVLTEKPVVSGTLNALNSDYVIKTLERAHDGCLNGEFSALVTGPVNKGIINTSGLAFSGHTEYFSQRSGCNKVVMLLATKLLRVALATTHLPLLKVSSAITRNSLKDTITILAQGMKKKFGITVPCIYVCGLNPHAGEGGYLGKEEIDVIIPTLDALRKSGYNLVGPLPADTLFQKKYLRKSDVILAMYHDQGLPVLKYHGFGRAANITLGLPFIRTSVDHGTAIELAGSGQAKANSIKKALTYAIEMIHHDYK</sequence>
<dbReference type="GO" id="GO:0050897">
    <property type="term" value="F:cobalt ion binding"/>
    <property type="evidence" value="ECO:0007669"/>
    <property type="project" value="UniProtKB-UniRule"/>
</dbReference>
<keyword evidence="8 10" id="KW-0664">Pyridoxine biosynthesis</keyword>
<dbReference type="PANTHER" id="PTHR30004:SF5">
    <property type="entry name" value="4-HYDROXYTHREONINE-4-PHOSPHATE DEHYDROGENASE"/>
    <property type="match status" value="1"/>
</dbReference>
<feature type="binding site" evidence="10">
    <location>
        <position position="292"/>
    </location>
    <ligand>
        <name>substrate</name>
    </ligand>
</feature>
<evidence type="ECO:0000256" key="8">
    <source>
        <dbReference type="ARBA" id="ARBA00023096"/>
    </source>
</evidence>
<comment type="similarity">
    <text evidence="10">Belongs to the PdxA family.</text>
</comment>
<keyword evidence="5 10" id="KW-0521">NADP</keyword>
<keyword evidence="7 10" id="KW-0520">NAD</keyword>
<dbReference type="GO" id="GO:0005737">
    <property type="term" value="C:cytoplasm"/>
    <property type="evidence" value="ECO:0007669"/>
    <property type="project" value="UniProtKB-SubCell"/>
</dbReference>
<dbReference type="InterPro" id="IPR037510">
    <property type="entry name" value="PdxA"/>
</dbReference>
<evidence type="ECO:0000256" key="9">
    <source>
        <dbReference type="ARBA" id="ARBA00023285"/>
    </source>
</evidence>
<keyword evidence="1 10" id="KW-0963">Cytoplasm</keyword>
<dbReference type="GO" id="GO:0008270">
    <property type="term" value="F:zinc ion binding"/>
    <property type="evidence" value="ECO:0007669"/>
    <property type="project" value="UniProtKB-UniRule"/>
</dbReference>
<keyword evidence="6 10" id="KW-0560">Oxidoreductase</keyword>
<evidence type="ECO:0000256" key="5">
    <source>
        <dbReference type="ARBA" id="ARBA00022857"/>
    </source>
</evidence>
<evidence type="ECO:0000256" key="6">
    <source>
        <dbReference type="ARBA" id="ARBA00023002"/>
    </source>
</evidence>
<evidence type="ECO:0000256" key="10">
    <source>
        <dbReference type="HAMAP-Rule" id="MF_00536"/>
    </source>
</evidence>
<keyword evidence="2 10" id="KW-0479">Metal-binding</keyword>
<feature type="binding site" evidence="10">
    <location>
        <position position="136"/>
    </location>
    <ligand>
        <name>substrate</name>
    </ligand>
</feature>
<dbReference type="NCBIfam" id="TIGR00557">
    <property type="entry name" value="pdxA"/>
    <property type="match status" value="1"/>
</dbReference>
<dbReference type="EC" id="1.1.1.262" evidence="10"/>
<dbReference type="GO" id="GO:0008615">
    <property type="term" value="P:pyridoxine biosynthetic process"/>
    <property type="evidence" value="ECO:0007669"/>
    <property type="project" value="UniProtKB-UniRule"/>
</dbReference>
<dbReference type="Proteomes" id="UP000003937">
    <property type="component" value="Chromosome"/>
</dbReference>
<evidence type="ECO:0000256" key="2">
    <source>
        <dbReference type="ARBA" id="ARBA00022723"/>
    </source>
</evidence>
<comment type="function">
    <text evidence="10">Catalyzes the NAD(P)-dependent oxidation of 4-(phosphooxy)-L-threonine (HTP) into 2-amino-3-oxo-4-(phosphooxy)butyric acid which spontaneously decarboxylates to form 3-amino-2-oxopropyl phosphate (AHAP).</text>
</comment>
<dbReference type="HAMAP" id="MF_00536">
    <property type="entry name" value="PdxA"/>
    <property type="match status" value="1"/>
</dbReference>
<dbReference type="Pfam" id="PF04166">
    <property type="entry name" value="PdxA"/>
    <property type="match status" value="1"/>
</dbReference>
<keyword evidence="9 10" id="KW-0170">Cobalt</keyword>
<feature type="binding site" evidence="10">
    <location>
        <position position="266"/>
    </location>
    <ligand>
        <name>a divalent metal cation</name>
        <dbReference type="ChEBI" id="CHEBI:60240"/>
        <note>ligand shared between dimeric partners</note>
    </ligand>
</feature>
<dbReference type="GO" id="GO:0050570">
    <property type="term" value="F:4-hydroxythreonine-4-phosphate dehydrogenase activity"/>
    <property type="evidence" value="ECO:0007669"/>
    <property type="project" value="UniProtKB-UniRule"/>
</dbReference>
<evidence type="ECO:0000256" key="1">
    <source>
        <dbReference type="ARBA" id="ARBA00022490"/>
    </source>
</evidence>
<gene>
    <name evidence="10" type="primary">pdxA</name>
    <name evidence="11" type="ORF">A35E_00134</name>
</gene>
<feature type="binding site" evidence="10">
    <location>
        <position position="283"/>
    </location>
    <ligand>
        <name>substrate</name>
    </ligand>
</feature>
<evidence type="ECO:0000313" key="11">
    <source>
        <dbReference type="EMBL" id="AFP85449.1"/>
    </source>
</evidence>
<name>J3Z564_9ENTR</name>
<dbReference type="SUPFAM" id="SSF53659">
    <property type="entry name" value="Isocitrate/Isopropylmalate dehydrogenase-like"/>
    <property type="match status" value="1"/>
</dbReference>
<dbReference type="OrthoDB" id="9801783at2"/>
<feature type="binding site" evidence="10">
    <location>
        <position position="211"/>
    </location>
    <ligand>
        <name>a divalent metal cation</name>
        <dbReference type="ChEBI" id="CHEBI:60240"/>
        <note>ligand shared between dimeric partners</note>
    </ligand>
</feature>
<dbReference type="EMBL" id="CP003547">
    <property type="protein sequence ID" value="AFP85449.1"/>
    <property type="molecule type" value="Genomic_DNA"/>
</dbReference>
<dbReference type="Gene3D" id="3.40.718.10">
    <property type="entry name" value="Isopropylmalate Dehydrogenase"/>
    <property type="match status" value="1"/>
</dbReference>
<dbReference type="STRING" id="134287.A35E_00134"/>
<dbReference type="GO" id="GO:0000287">
    <property type="term" value="F:magnesium ion binding"/>
    <property type="evidence" value="ECO:0007669"/>
    <property type="project" value="UniProtKB-UniRule"/>
</dbReference>
<evidence type="ECO:0000256" key="7">
    <source>
        <dbReference type="ARBA" id="ARBA00023027"/>
    </source>
</evidence>
<comment type="pathway">
    <text evidence="10">Cofactor biosynthesis; pyridoxine 5'-phosphate biosynthesis; pyridoxine 5'-phosphate from D-erythrose 4-phosphate: step 4/5.</text>
</comment>
<dbReference type="PATRIC" id="fig|134287.3.peg.125"/>
<comment type="cofactor">
    <cofactor evidence="10">
        <name>Zn(2+)</name>
        <dbReference type="ChEBI" id="CHEBI:29105"/>
    </cofactor>
    <cofactor evidence="10">
        <name>Mg(2+)</name>
        <dbReference type="ChEBI" id="CHEBI:18420"/>
    </cofactor>
    <cofactor evidence="10">
        <name>Co(2+)</name>
        <dbReference type="ChEBI" id="CHEBI:48828"/>
    </cofactor>
    <text evidence="10">Binds 1 divalent metal cation per subunit. Can use ions such as Zn(2+), Mg(2+) or Co(2+).</text>
</comment>
<dbReference type="PANTHER" id="PTHR30004">
    <property type="entry name" value="4-HYDROXYTHREONINE-4-PHOSPHATE DEHYDROGENASE"/>
    <property type="match status" value="1"/>
</dbReference>
<evidence type="ECO:0000313" key="12">
    <source>
        <dbReference type="Proteomes" id="UP000003937"/>
    </source>
</evidence>
<organism evidence="11 12">
    <name type="scientific">secondary endosymbiont of Heteropsylla cubana</name>
    <dbReference type="NCBI Taxonomy" id="134287"/>
    <lineage>
        <taxon>Bacteria</taxon>
        <taxon>Pseudomonadati</taxon>
        <taxon>Pseudomonadota</taxon>
        <taxon>Gammaproteobacteria</taxon>
        <taxon>Enterobacterales</taxon>
        <taxon>Enterobacteriaceae</taxon>
        <taxon>aphid secondary symbionts</taxon>
    </lineage>
</organism>
<comment type="subunit">
    <text evidence="10">Homodimer.</text>
</comment>
<dbReference type="KEGG" id="sehc:A35E_00134"/>
<keyword evidence="12" id="KW-1185">Reference proteome</keyword>
<dbReference type="GO" id="GO:0042823">
    <property type="term" value="P:pyridoxal phosphate biosynthetic process"/>
    <property type="evidence" value="ECO:0007669"/>
    <property type="project" value="UniProtKB-UniRule"/>
</dbReference>
<proteinExistence type="inferred from homology"/>
<feature type="binding site" evidence="10">
    <location>
        <position position="166"/>
    </location>
    <ligand>
        <name>a divalent metal cation</name>
        <dbReference type="ChEBI" id="CHEBI:60240"/>
        <note>ligand shared between dimeric partners</note>
    </ligand>
</feature>
<comment type="subcellular location">
    <subcellularLocation>
        <location evidence="10">Cytoplasm</location>
    </subcellularLocation>
</comment>
<dbReference type="HOGENOM" id="CLU_040168_0_0_6"/>
<dbReference type="InterPro" id="IPR005255">
    <property type="entry name" value="PdxA_fam"/>
</dbReference>
<dbReference type="UniPathway" id="UPA00244">
    <property type="reaction ID" value="UER00312"/>
</dbReference>
<dbReference type="AlphaFoldDB" id="J3Z564"/>
<feature type="binding site" evidence="10">
    <location>
        <position position="137"/>
    </location>
    <ligand>
        <name>substrate</name>
    </ligand>
</feature>
<protein>
    <recommendedName>
        <fullName evidence="10">4-hydroxythreonine-4-phosphate dehydrogenase</fullName>
        <ecNumber evidence="10">1.1.1.262</ecNumber>
    </recommendedName>
    <alternativeName>
        <fullName evidence="10">4-(phosphohydroxy)-L-threonine dehydrogenase</fullName>
    </alternativeName>
</protein>
<keyword evidence="3 10" id="KW-0862">Zinc</keyword>
<keyword evidence="4 10" id="KW-0460">Magnesium</keyword>
<dbReference type="RefSeq" id="WP_014888746.1">
    <property type="nucleotide sequence ID" value="NC_018420.1"/>
</dbReference>
<comment type="miscellaneous">
    <text evidence="10">The active site is located at the dimer interface.</text>
</comment>
<feature type="binding site" evidence="10">
    <location>
        <position position="274"/>
    </location>
    <ligand>
        <name>substrate</name>
    </ligand>
</feature>
<comment type="catalytic activity">
    <reaction evidence="10">
        <text>4-(phosphooxy)-L-threonine + NAD(+) = 3-amino-2-oxopropyl phosphate + CO2 + NADH</text>
        <dbReference type="Rhea" id="RHEA:32275"/>
        <dbReference type="ChEBI" id="CHEBI:16526"/>
        <dbReference type="ChEBI" id="CHEBI:57279"/>
        <dbReference type="ChEBI" id="CHEBI:57540"/>
        <dbReference type="ChEBI" id="CHEBI:57945"/>
        <dbReference type="ChEBI" id="CHEBI:58452"/>
        <dbReference type="EC" id="1.1.1.262"/>
    </reaction>
</comment>
<accession>J3Z564</accession>
<dbReference type="GO" id="GO:0051287">
    <property type="term" value="F:NAD binding"/>
    <property type="evidence" value="ECO:0007669"/>
    <property type="project" value="InterPro"/>
</dbReference>